<dbReference type="Proteomes" id="UP000663942">
    <property type="component" value="Chromosome"/>
</dbReference>
<evidence type="ECO:0000256" key="1">
    <source>
        <dbReference type="SAM" id="Phobius"/>
    </source>
</evidence>
<protein>
    <submittedName>
        <fullName evidence="2">DUF805 domain-containing protein</fullName>
    </submittedName>
</protein>
<feature type="transmembrane region" description="Helical" evidence="1">
    <location>
        <begin position="90"/>
        <end position="111"/>
    </location>
</feature>
<keyword evidence="1" id="KW-1133">Transmembrane helix</keyword>
<evidence type="ECO:0000313" key="2">
    <source>
        <dbReference type="EMBL" id="QTC87983.1"/>
    </source>
</evidence>
<evidence type="ECO:0000313" key="3">
    <source>
        <dbReference type="Proteomes" id="UP000663942"/>
    </source>
</evidence>
<gene>
    <name evidence="2" type="ORF">IFE19_00815</name>
</gene>
<name>A0ABX7SLR9_9CAUL</name>
<dbReference type="EMBL" id="CP062006">
    <property type="protein sequence ID" value="QTC87983.1"/>
    <property type="molecule type" value="Genomic_DNA"/>
</dbReference>
<dbReference type="PANTHER" id="PTHR34980:SF3">
    <property type="entry name" value="BLR8105 PROTEIN"/>
    <property type="match status" value="1"/>
</dbReference>
<dbReference type="Pfam" id="PF05656">
    <property type="entry name" value="DUF805"/>
    <property type="match status" value="1"/>
</dbReference>
<dbReference type="PANTHER" id="PTHR34980">
    <property type="entry name" value="INNER MEMBRANE PROTEIN-RELATED-RELATED"/>
    <property type="match status" value="1"/>
</dbReference>
<keyword evidence="1" id="KW-0812">Transmembrane</keyword>
<keyword evidence="3" id="KW-1185">Reference proteome</keyword>
<accession>A0ABX7SLR9</accession>
<feature type="transmembrane region" description="Helical" evidence="1">
    <location>
        <begin position="55"/>
        <end position="78"/>
    </location>
</feature>
<proteinExistence type="predicted"/>
<keyword evidence="1" id="KW-0472">Membrane</keyword>
<sequence length="170" mass="18674">MKRIRSLIVANFCWRGRLNRSSFYISIGLFYLLGLLALPLQVVQSVAAARDATSLLVVLNGLLVVVGVVMAWFMLGAVVRRLHDRGKSGLWLFLFFGPHAAVVALISRIPLSDQKTILLSLILGFVVAAPFLIWGAVEIFCLRGRQDANRYGPDPLATAETNTLVAQPIE</sequence>
<feature type="transmembrane region" description="Helical" evidence="1">
    <location>
        <begin position="117"/>
        <end position="141"/>
    </location>
</feature>
<feature type="transmembrane region" description="Helical" evidence="1">
    <location>
        <begin position="21"/>
        <end position="43"/>
    </location>
</feature>
<organism evidence="2 3">
    <name type="scientific">Brevundimonas pondensis</name>
    <dbReference type="NCBI Taxonomy" id="2774189"/>
    <lineage>
        <taxon>Bacteria</taxon>
        <taxon>Pseudomonadati</taxon>
        <taxon>Pseudomonadota</taxon>
        <taxon>Alphaproteobacteria</taxon>
        <taxon>Caulobacterales</taxon>
        <taxon>Caulobacteraceae</taxon>
        <taxon>Brevundimonas</taxon>
    </lineage>
</organism>
<reference evidence="2 3" key="1">
    <citation type="submission" date="2020-09" db="EMBL/GenBank/DDBJ databases">
        <title>Brevundimonas sp. LVF1 isolated from an oligotrophic pond in Goettingen, Germany.</title>
        <authorList>
            <person name="Friedrich I."/>
            <person name="Klassen A."/>
            <person name="Neubauer H."/>
            <person name="Schneider D."/>
            <person name="Hertel R."/>
            <person name="Daniel R."/>
        </authorList>
    </citation>
    <scope>NUCLEOTIDE SEQUENCE [LARGE SCALE GENOMIC DNA]</scope>
    <source>
        <strain evidence="2 3">LVF1</strain>
    </source>
</reference>
<dbReference type="RefSeq" id="WP_207824853.1">
    <property type="nucleotide sequence ID" value="NZ_CP062006.1"/>
</dbReference>
<dbReference type="InterPro" id="IPR008523">
    <property type="entry name" value="DUF805"/>
</dbReference>